<dbReference type="PANTHER" id="PTHR47020">
    <property type="entry name" value="HILLARIN"/>
    <property type="match status" value="1"/>
</dbReference>
<dbReference type="PANTHER" id="PTHR47020:SF1">
    <property type="entry name" value="HILLARIN"/>
    <property type="match status" value="1"/>
</dbReference>
<protein>
    <submittedName>
        <fullName evidence="2">Hypp3767 protein</fullName>
    </submittedName>
</protein>
<dbReference type="EMBL" id="OV696691">
    <property type="protein sequence ID" value="CAH1267567.1"/>
    <property type="molecule type" value="Genomic_DNA"/>
</dbReference>
<accession>A0A8K0A704</accession>
<evidence type="ECO:0000313" key="2">
    <source>
        <dbReference type="EMBL" id="CAH1267567.1"/>
    </source>
</evidence>
<evidence type="ECO:0000313" key="3">
    <source>
        <dbReference type="Proteomes" id="UP000838412"/>
    </source>
</evidence>
<sequence>MGCGSSKATQTVVNVATATRAESTKKIHTVEKETPAQNKASTNDEEYGNGAHQGRDEKTEEQQPMEEPLLQPALQELDAANAEDPDDNAVPSETTTTDQDTEEPLQIDTPAQQDTANVEEHSVKAKVDKLKSTEESVQIKVCGHQINAVHQHDWMAPVSEAEREGWLTTCSMCGTKDDVVVVPPMTMTSDGLMTYDVESAEGEVTPVVCKPKPYSDEDTYARLDAHAVNTDRSLNRDFTALMTHLLEPARTDLEKARVLFRWATAQDLVNMQFLGETFH</sequence>
<dbReference type="AlphaFoldDB" id="A0A8K0A704"/>
<name>A0A8K0A704_BRALA</name>
<proteinExistence type="predicted"/>
<reference evidence="2" key="1">
    <citation type="submission" date="2022-01" db="EMBL/GenBank/DDBJ databases">
        <authorList>
            <person name="Braso-Vives M."/>
        </authorList>
    </citation>
    <scope>NUCLEOTIDE SEQUENCE</scope>
</reference>
<dbReference type="OrthoDB" id="6129702at2759"/>
<dbReference type="Proteomes" id="UP000838412">
    <property type="component" value="Chromosome 6"/>
</dbReference>
<feature type="region of interest" description="Disordered" evidence="1">
    <location>
        <begin position="1"/>
        <end position="121"/>
    </location>
</feature>
<feature type="compositionally biased region" description="Low complexity" evidence="1">
    <location>
        <begin position="65"/>
        <end position="80"/>
    </location>
</feature>
<feature type="compositionally biased region" description="Basic and acidic residues" evidence="1">
    <location>
        <begin position="22"/>
        <end position="34"/>
    </location>
</feature>
<evidence type="ECO:0000256" key="1">
    <source>
        <dbReference type="SAM" id="MobiDB-lite"/>
    </source>
</evidence>
<dbReference type="InterPro" id="IPR053041">
    <property type="entry name" value="Transglut-like_Superfamily_Mod"/>
</dbReference>
<gene>
    <name evidence="2" type="primary">Hypp3767</name>
    <name evidence="2" type="ORF">BLAG_LOCUS20869</name>
</gene>
<feature type="compositionally biased region" description="Low complexity" evidence="1">
    <location>
        <begin position="8"/>
        <end position="21"/>
    </location>
</feature>
<keyword evidence="3" id="KW-1185">Reference proteome</keyword>
<organism evidence="2 3">
    <name type="scientific">Branchiostoma lanceolatum</name>
    <name type="common">Common lancelet</name>
    <name type="synonym">Amphioxus lanceolatum</name>
    <dbReference type="NCBI Taxonomy" id="7740"/>
    <lineage>
        <taxon>Eukaryota</taxon>
        <taxon>Metazoa</taxon>
        <taxon>Chordata</taxon>
        <taxon>Cephalochordata</taxon>
        <taxon>Leptocardii</taxon>
        <taxon>Amphioxiformes</taxon>
        <taxon>Branchiostomatidae</taxon>
        <taxon>Branchiostoma</taxon>
    </lineage>
</organism>